<dbReference type="PANTHER" id="PTHR37984">
    <property type="entry name" value="PROTEIN CBG26694"/>
    <property type="match status" value="1"/>
</dbReference>
<evidence type="ECO:0000256" key="1">
    <source>
        <dbReference type="SAM" id="Phobius"/>
    </source>
</evidence>
<dbReference type="PROSITE" id="PS50994">
    <property type="entry name" value="INTEGRASE"/>
    <property type="match status" value="1"/>
</dbReference>
<proteinExistence type="predicted"/>
<organism evidence="3 4">
    <name type="scientific">Mikania micrantha</name>
    <name type="common">bitter vine</name>
    <dbReference type="NCBI Taxonomy" id="192012"/>
    <lineage>
        <taxon>Eukaryota</taxon>
        <taxon>Viridiplantae</taxon>
        <taxon>Streptophyta</taxon>
        <taxon>Embryophyta</taxon>
        <taxon>Tracheophyta</taxon>
        <taxon>Spermatophyta</taxon>
        <taxon>Magnoliopsida</taxon>
        <taxon>eudicotyledons</taxon>
        <taxon>Gunneridae</taxon>
        <taxon>Pentapetalae</taxon>
        <taxon>asterids</taxon>
        <taxon>campanulids</taxon>
        <taxon>Asterales</taxon>
        <taxon>Asteraceae</taxon>
        <taxon>Asteroideae</taxon>
        <taxon>Heliantheae alliance</taxon>
        <taxon>Eupatorieae</taxon>
        <taxon>Mikania</taxon>
    </lineage>
</organism>
<dbReference type="GO" id="GO:0003676">
    <property type="term" value="F:nucleic acid binding"/>
    <property type="evidence" value="ECO:0007669"/>
    <property type="project" value="InterPro"/>
</dbReference>
<gene>
    <name evidence="3" type="ORF">E3N88_38920</name>
</gene>
<dbReference type="GO" id="GO:0015074">
    <property type="term" value="P:DNA integration"/>
    <property type="evidence" value="ECO:0007669"/>
    <property type="project" value="InterPro"/>
</dbReference>
<keyword evidence="4" id="KW-1185">Reference proteome</keyword>
<evidence type="ECO:0000259" key="2">
    <source>
        <dbReference type="PROSITE" id="PS50994"/>
    </source>
</evidence>
<feature type="domain" description="Integrase catalytic" evidence="2">
    <location>
        <begin position="175"/>
        <end position="339"/>
    </location>
</feature>
<dbReference type="EMBL" id="SZYD01000018">
    <property type="protein sequence ID" value="KAD2805543.1"/>
    <property type="molecule type" value="Genomic_DNA"/>
</dbReference>
<accession>A0A5N6LVA9</accession>
<dbReference type="OrthoDB" id="5554229at2759"/>
<keyword evidence="1" id="KW-0472">Membrane</keyword>
<dbReference type="Gene3D" id="3.30.420.10">
    <property type="entry name" value="Ribonuclease H-like superfamily/Ribonuclease H"/>
    <property type="match status" value="1"/>
</dbReference>
<protein>
    <recommendedName>
        <fullName evidence="2">Integrase catalytic domain-containing protein</fullName>
    </recommendedName>
</protein>
<feature type="transmembrane region" description="Helical" evidence="1">
    <location>
        <begin position="410"/>
        <end position="428"/>
    </location>
</feature>
<keyword evidence="1" id="KW-0812">Transmembrane</keyword>
<dbReference type="InterPro" id="IPR001584">
    <property type="entry name" value="Integrase_cat-core"/>
</dbReference>
<comment type="caution">
    <text evidence="3">The sequence shown here is derived from an EMBL/GenBank/DDBJ whole genome shotgun (WGS) entry which is preliminary data.</text>
</comment>
<dbReference type="InterPro" id="IPR041588">
    <property type="entry name" value="Integrase_H2C2"/>
</dbReference>
<dbReference type="FunFam" id="3.30.420.10:FF:000219">
    <property type="entry name" value="Putative retroelement"/>
    <property type="match status" value="1"/>
</dbReference>
<keyword evidence="1" id="KW-1133">Transmembrane helix</keyword>
<evidence type="ECO:0000313" key="3">
    <source>
        <dbReference type="EMBL" id="KAD2805543.1"/>
    </source>
</evidence>
<sequence>MSLKYLLEKRITTPAQSRWLPKLLGFDYKIEYKKGISNRGADALSRQAEFVYMAISHPCSKLWDDIKEEVNSDVFYHKLPMSFPLTSKGVLVQRDGVWFRNGVILLSSQSPLLTNVMELCHSSRESGHFGFHKTLAKVKQNFLWIGVKEFVKRFIKECHVCQRAKFDNMLPAVLLQPLPVPDRIWEDISMDFVEGLPASNGFTVVMVVVNRLSKYAHFITLRHPFTAMSVAREFVSHIVRLHGIPSTIVSDREKIFVSSFWQALFKLQGTTLCMSSSYHPQSDGQTEVVNRVLEQYLRCFICDQPKKWVEWLPWAEFSYNTSIHSYTKITPFEAVYGRLPPKVLPYIPGTTKVEAVEGYLRDRDELLKTLKSKLFEAQNRMKMNADRHRRELLLRWEILSTLNYNHIDKSVWLIAFLTSLLLGFLGPIRY</sequence>
<dbReference type="SUPFAM" id="SSF53098">
    <property type="entry name" value="Ribonuclease H-like"/>
    <property type="match status" value="1"/>
</dbReference>
<name>A0A5N6LVA9_9ASTR</name>
<dbReference type="InterPro" id="IPR050951">
    <property type="entry name" value="Retrovirus_Pol_polyprotein"/>
</dbReference>
<dbReference type="AlphaFoldDB" id="A0A5N6LVA9"/>
<reference evidence="3 4" key="1">
    <citation type="submission" date="2019-05" db="EMBL/GenBank/DDBJ databases">
        <title>Mikania micrantha, genome provides insights into the molecular mechanism of rapid growth.</title>
        <authorList>
            <person name="Liu B."/>
        </authorList>
    </citation>
    <scope>NUCLEOTIDE SEQUENCE [LARGE SCALE GENOMIC DNA]</scope>
    <source>
        <strain evidence="3">NLD-2019</strain>
        <tissue evidence="3">Leaf</tissue>
    </source>
</reference>
<evidence type="ECO:0000313" key="4">
    <source>
        <dbReference type="Proteomes" id="UP000326396"/>
    </source>
</evidence>
<dbReference type="Gene3D" id="1.10.340.70">
    <property type="match status" value="1"/>
</dbReference>
<dbReference type="PANTHER" id="PTHR37984:SF5">
    <property type="entry name" value="PROTEIN NYNRIN-LIKE"/>
    <property type="match status" value="1"/>
</dbReference>
<dbReference type="Proteomes" id="UP000326396">
    <property type="component" value="Linkage Group LG8"/>
</dbReference>
<dbReference type="InterPro" id="IPR036397">
    <property type="entry name" value="RNaseH_sf"/>
</dbReference>
<dbReference type="InterPro" id="IPR012337">
    <property type="entry name" value="RNaseH-like_sf"/>
</dbReference>
<dbReference type="Pfam" id="PF17921">
    <property type="entry name" value="Integrase_H2C2"/>
    <property type="match status" value="1"/>
</dbReference>